<accession>A0A6L2J843</accession>
<evidence type="ECO:0000313" key="1">
    <source>
        <dbReference type="EMBL" id="GEU32727.1"/>
    </source>
</evidence>
<dbReference type="PANTHER" id="PTHR48462:SF1">
    <property type="entry name" value="PROTEIN, PUTATIVE-RELATED"/>
    <property type="match status" value="1"/>
</dbReference>
<comment type="caution">
    <text evidence="1">The sequence shown here is derived from an EMBL/GenBank/DDBJ whole genome shotgun (WGS) entry which is preliminary data.</text>
</comment>
<dbReference type="PANTHER" id="PTHR48462">
    <property type="entry name" value="PROTEIN, PUTATIVE-RELATED"/>
    <property type="match status" value="1"/>
</dbReference>
<proteinExistence type="predicted"/>
<reference evidence="1" key="1">
    <citation type="journal article" date="2019" name="Sci. Rep.">
        <title>Draft genome of Tanacetum cinerariifolium, the natural source of mosquito coil.</title>
        <authorList>
            <person name="Yamashiro T."/>
            <person name="Shiraishi A."/>
            <person name="Satake H."/>
            <person name="Nakayama K."/>
        </authorList>
    </citation>
    <scope>NUCLEOTIDE SEQUENCE</scope>
</reference>
<organism evidence="1">
    <name type="scientific">Tanacetum cinerariifolium</name>
    <name type="common">Dalmatian daisy</name>
    <name type="synonym">Chrysanthemum cinerariifolium</name>
    <dbReference type="NCBI Taxonomy" id="118510"/>
    <lineage>
        <taxon>Eukaryota</taxon>
        <taxon>Viridiplantae</taxon>
        <taxon>Streptophyta</taxon>
        <taxon>Embryophyta</taxon>
        <taxon>Tracheophyta</taxon>
        <taxon>Spermatophyta</taxon>
        <taxon>Magnoliopsida</taxon>
        <taxon>eudicotyledons</taxon>
        <taxon>Gunneridae</taxon>
        <taxon>Pentapetalae</taxon>
        <taxon>asterids</taxon>
        <taxon>campanulids</taxon>
        <taxon>Asterales</taxon>
        <taxon>Asteraceae</taxon>
        <taxon>Asteroideae</taxon>
        <taxon>Anthemideae</taxon>
        <taxon>Anthemidinae</taxon>
        <taxon>Tanacetum</taxon>
    </lineage>
</organism>
<protein>
    <submittedName>
        <fullName evidence="1">Auxilin-like protein</fullName>
    </submittedName>
</protein>
<dbReference type="AlphaFoldDB" id="A0A6L2J843"/>
<name>A0A6L2J843_TANCI</name>
<gene>
    <name evidence="1" type="ORF">Tci_004705</name>
</gene>
<dbReference type="EMBL" id="BKCJ010000385">
    <property type="protein sequence ID" value="GEU32727.1"/>
    <property type="molecule type" value="Genomic_DNA"/>
</dbReference>
<sequence length="112" mass="12415">MQRQANICDPITLAVEPVISLREGIDLEALRSRDLSRHYSQADPRVSPLVGLSSQGFTVCKAALKVASCKVTKHEKTCIKSQHLFIPFAFDTFGFLALETVQWSYSTESNGL</sequence>